<evidence type="ECO:0000313" key="15">
    <source>
        <dbReference type="EMBL" id="RLK46977.1"/>
    </source>
</evidence>
<keyword evidence="9 10" id="KW-0998">Cell outer membrane</keyword>
<dbReference type="Gene3D" id="2.170.130.10">
    <property type="entry name" value="TonB-dependent receptor, plug domain"/>
    <property type="match status" value="1"/>
</dbReference>
<feature type="signal peptide" evidence="12">
    <location>
        <begin position="1"/>
        <end position="20"/>
    </location>
</feature>
<dbReference type="Proteomes" id="UP000275461">
    <property type="component" value="Unassembled WGS sequence"/>
</dbReference>
<evidence type="ECO:0000256" key="5">
    <source>
        <dbReference type="ARBA" id="ARBA00022729"/>
    </source>
</evidence>
<dbReference type="GO" id="GO:0006811">
    <property type="term" value="P:monoatomic ion transport"/>
    <property type="evidence" value="ECO:0007669"/>
    <property type="project" value="UniProtKB-KW"/>
</dbReference>
<keyword evidence="4 10" id="KW-0812">Transmembrane</keyword>
<evidence type="ECO:0000256" key="12">
    <source>
        <dbReference type="SAM" id="SignalP"/>
    </source>
</evidence>
<dbReference type="SUPFAM" id="SSF56935">
    <property type="entry name" value="Porins"/>
    <property type="match status" value="1"/>
</dbReference>
<dbReference type="GO" id="GO:0015889">
    <property type="term" value="P:cobalamin transport"/>
    <property type="evidence" value="ECO:0007669"/>
    <property type="project" value="TreeGrafter"/>
</dbReference>
<keyword evidence="16" id="KW-1185">Reference proteome</keyword>
<dbReference type="InterPro" id="IPR039426">
    <property type="entry name" value="TonB-dep_rcpt-like"/>
</dbReference>
<evidence type="ECO:0000259" key="13">
    <source>
        <dbReference type="Pfam" id="PF00593"/>
    </source>
</evidence>
<dbReference type="CDD" id="cd01347">
    <property type="entry name" value="ligand_gated_channel"/>
    <property type="match status" value="1"/>
</dbReference>
<evidence type="ECO:0000256" key="3">
    <source>
        <dbReference type="ARBA" id="ARBA00022452"/>
    </source>
</evidence>
<proteinExistence type="inferred from homology"/>
<keyword evidence="3 10" id="KW-1134">Transmembrane beta strand</keyword>
<evidence type="ECO:0000256" key="9">
    <source>
        <dbReference type="ARBA" id="ARBA00023237"/>
    </source>
</evidence>
<dbReference type="InterPro" id="IPR036942">
    <property type="entry name" value="Beta-barrel_TonB_sf"/>
</dbReference>
<feature type="domain" description="TonB-dependent receptor-like beta-barrel" evidence="13">
    <location>
        <begin position="198"/>
        <end position="568"/>
    </location>
</feature>
<dbReference type="InterPro" id="IPR000531">
    <property type="entry name" value="Beta-barrel_TonB"/>
</dbReference>
<feature type="chain" id="PRO_5019843706" evidence="12">
    <location>
        <begin position="21"/>
        <end position="596"/>
    </location>
</feature>
<name>A0A498BVV4_9GAMM</name>
<evidence type="ECO:0000256" key="6">
    <source>
        <dbReference type="ARBA" id="ARBA00023065"/>
    </source>
</evidence>
<comment type="similarity">
    <text evidence="10 11">Belongs to the TonB-dependent receptor family.</text>
</comment>
<dbReference type="GO" id="GO:0009279">
    <property type="term" value="C:cell outer membrane"/>
    <property type="evidence" value="ECO:0007669"/>
    <property type="project" value="UniProtKB-SubCell"/>
</dbReference>
<dbReference type="PANTHER" id="PTHR30069:SF53">
    <property type="entry name" value="COLICIN I RECEPTOR-RELATED"/>
    <property type="match status" value="1"/>
</dbReference>
<reference evidence="15 16" key="1">
    <citation type="submission" date="2018-10" db="EMBL/GenBank/DDBJ databases">
        <title>Genomic Encyclopedia of Type Strains, Phase IV (KMG-IV): sequencing the most valuable type-strain genomes for metagenomic binning, comparative biology and taxonomic classification.</title>
        <authorList>
            <person name="Goeker M."/>
        </authorList>
    </citation>
    <scope>NUCLEOTIDE SEQUENCE [LARGE SCALE GENOMIC DNA]</scope>
    <source>
        <strain evidence="15 16">DSM 12769</strain>
    </source>
</reference>
<comment type="caution">
    <text evidence="15">The sequence shown here is derived from an EMBL/GenBank/DDBJ whole genome shotgun (WGS) entry which is preliminary data.</text>
</comment>
<sequence>MVATAASLLVVSTFATPAFAETESASGVLPPVVVTPARTAQTVEESLSSVAVITREEIEQQQAVDTLSVLSSVPGVDRSRAGGPGQQSSVFIRGGNSDHTLVLMDGVPINPGSAGAAALQNLHPAFLERIEVVRGPAATLHGSDALGGAINLITVEPDLGTRGRFGFGLGRYGREEQQVGVTHRDEAGGYAAVKALRQRVDGFPAVVDGDEDSGFDNDSMLLRAGMDGDQVAVDVSHFQAQGEAEYYDTFSLMPLAQDFKTQLSRLSVAAQPRESLESRVTLSRYKDDLDQLDSDDFVFTERYGVDWQNDFVVGPLELTAGIQAHQEDVESLSFGTAYETTERRRSAYLQAGLEHAAHRVEAGGRYVNDQAFSSEDVWSLGYAFQPNEVWQWRIRGATAYKAPDATERFGFGGNPDLDPEKATSLEAGVRVRPVANQRIDIALFETRYRNLITYDGTQDLNVNVGRARVQGVELGWQLQQDAWRLRAEAHFQDPENRDDGERLARRTRASGLIRAAYDPGPWAAFAEVTGEGSRQDLGQRLSGFGLVNVGAQWRIRDDMTLRATVENLLDKDYTIAEGYNTAGQAGFISFTWTPEL</sequence>
<dbReference type="PROSITE" id="PS52016">
    <property type="entry name" value="TONB_DEPENDENT_REC_3"/>
    <property type="match status" value="1"/>
</dbReference>
<dbReference type="Pfam" id="PF07715">
    <property type="entry name" value="Plug"/>
    <property type="match status" value="1"/>
</dbReference>
<keyword evidence="5 12" id="KW-0732">Signal</keyword>
<comment type="subcellular location">
    <subcellularLocation>
        <location evidence="1 10">Cell outer membrane</location>
        <topology evidence="1 10">Multi-pass membrane protein</topology>
    </subcellularLocation>
</comment>
<evidence type="ECO:0000256" key="11">
    <source>
        <dbReference type="RuleBase" id="RU003357"/>
    </source>
</evidence>
<evidence type="ECO:0000256" key="7">
    <source>
        <dbReference type="ARBA" id="ARBA00023077"/>
    </source>
</evidence>
<evidence type="ECO:0000259" key="14">
    <source>
        <dbReference type="Pfam" id="PF07715"/>
    </source>
</evidence>
<keyword evidence="7 11" id="KW-0798">TonB box</keyword>
<evidence type="ECO:0000256" key="1">
    <source>
        <dbReference type="ARBA" id="ARBA00004571"/>
    </source>
</evidence>
<evidence type="ECO:0000256" key="8">
    <source>
        <dbReference type="ARBA" id="ARBA00023136"/>
    </source>
</evidence>
<keyword evidence="6" id="KW-0406">Ion transport</keyword>
<dbReference type="Gene3D" id="2.40.170.20">
    <property type="entry name" value="TonB-dependent receptor, beta-barrel domain"/>
    <property type="match status" value="1"/>
</dbReference>
<protein>
    <submittedName>
        <fullName evidence="15">Vitamin B12 transporter</fullName>
    </submittedName>
</protein>
<dbReference type="InterPro" id="IPR037066">
    <property type="entry name" value="Plug_dom_sf"/>
</dbReference>
<accession>A0A498BVV4</accession>
<organism evidence="15 16">
    <name type="scientific">Alkalispirillum mobile</name>
    <dbReference type="NCBI Taxonomy" id="85925"/>
    <lineage>
        <taxon>Bacteria</taxon>
        <taxon>Pseudomonadati</taxon>
        <taxon>Pseudomonadota</taxon>
        <taxon>Gammaproteobacteria</taxon>
        <taxon>Chromatiales</taxon>
        <taxon>Ectothiorhodospiraceae</taxon>
        <taxon>Alkalispirillum</taxon>
    </lineage>
</organism>
<evidence type="ECO:0000256" key="4">
    <source>
        <dbReference type="ARBA" id="ARBA00022692"/>
    </source>
</evidence>
<keyword evidence="8 10" id="KW-0472">Membrane</keyword>
<feature type="domain" description="TonB-dependent receptor plug" evidence="14">
    <location>
        <begin position="43"/>
        <end position="149"/>
    </location>
</feature>
<keyword evidence="2 10" id="KW-0813">Transport</keyword>
<evidence type="ECO:0000256" key="2">
    <source>
        <dbReference type="ARBA" id="ARBA00022448"/>
    </source>
</evidence>
<dbReference type="PANTHER" id="PTHR30069">
    <property type="entry name" value="TONB-DEPENDENT OUTER MEMBRANE RECEPTOR"/>
    <property type="match status" value="1"/>
</dbReference>
<dbReference type="AlphaFoldDB" id="A0A498BVV4"/>
<dbReference type="EMBL" id="RCDA01000004">
    <property type="protein sequence ID" value="RLK46977.1"/>
    <property type="molecule type" value="Genomic_DNA"/>
</dbReference>
<evidence type="ECO:0000313" key="16">
    <source>
        <dbReference type="Proteomes" id="UP000275461"/>
    </source>
</evidence>
<dbReference type="Pfam" id="PF00593">
    <property type="entry name" value="TonB_dep_Rec_b-barrel"/>
    <property type="match status" value="1"/>
</dbReference>
<evidence type="ECO:0000256" key="10">
    <source>
        <dbReference type="PROSITE-ProRule" id="PRU01360"/>
    </source>
</evidence>
<gene>
    <name evidence="15" type="ORF">DFR31_2291</name>
</gene>
<dbReference type="InterPro" id="IPR012910">
    <property type="entry name" value="Plug_dom"/>
</dbReference>